<evidence type="ECO:0000256" key="5">
    <source>
        <dbReference type="ARBA" id="ARBA00022723"/>
    </source>
</evidence>
<evidence type="ECO:0000256" key="6">
    <source>
        <dbReference type="ARBA" id="ARBA00023004"/>
    </source>
</evidence>
<sequence>MSFYYLSPVKGEMPVHLLETIILKRLEYLTAIAKSETTGFNEFVIEGSVYDNVGHFMLCIITNLYQNRDFTNFFLKTETALFRNRLKSLSAYELRSFAKKIMQNLKKYDCLYNPALKLICQHLILKHVSHHLCSDVHEESCDMFNIELNFHHCLPLVASRQVELQHGVATVPCGRWKTLLIIQFQKRLLQRILNKDIPHLRNDPRILEILQKIKNEDFNFTSSASQNTLTSKDVDKTSIMFPPCMLNLHLNLRKRHRLSHDQRFYFSLFLKDIGMPVEEAIEFWRQEYRKDPSGGSCCHHWERDEKKFIYGIRHMYGLEGARKEYSSVSCHRIQTNSNAGCEGGCPFKSFDPPIMAKLLDTKALDTPGFLTEIHDFKRKGDHISGCLHYLKNRFTKSVKICDNNVSLNFTPVKYYELANKYK</sequence>
<dbReference type="Pfam" id="PF26466">
    <property type="entry name" value="DNA_primase_lrg_N"/>
    <property type="match status" value="1"/>
</dbReference>
<comment type="caution">
    <text evidence="9">The sequence shown here is derived from an EMBL/GenBank/DDBJ whole genome shotgun (WGS) entry which is preliminary data.</text>
</comment>
<accession>A0ABQ7QXN8</accession>
<keyword evidence="4" id="KW-0235">DNA replication</keyword>
<dbReference type="EMBL" id="JAHIBW010000006">
    <property type="protein sequence ID" value="KAG7309803.1"/>
    <property type="molecule type" value="Genomic_DNA"/>
</dbReference>
<feature type="domain" description="DNA primase large subunit C-terminal" evidence="8">
    <location>
        <begin position="240"/>
        <end position="415"/>
    </location>
</feature>
<dbReference type="InterPro" id="IPR058560">
    <property type="entry name" value="DNA_primase_C"/>
</dbReference>
<dbReference type="PANTHER" id="PTHR10537">
    <property type="entry name" value="DNA PRIMASE LARGE SUBUNIT"/>
    <property type="match status" value="1"/>
</dbReference>
<keyword evidence="10" id="KW-1185">Reference proteome</keyword>
<keyword evidence="5" id="KW-0479">Metal-binding</keyword>
<keyword evidence="2" id="KW-0004">4Fe-4S</keyword>
<dbReference type="Gene3D" id="1.20.930.80">
    <property type="match status" value="1"/>
</dbReference>
<dbReference type="Pfam" id="PF04104">
    <property type="entry name" value="DNA_primase_lrg"/>
    <property type="match status" value="1"/>
</dbReference>
<name>A0ABQ7QXN8_PLUXY</name>
<comment type="cofactor">
    <cofactor evidence="1">
        <name>[4Fe-4S] cluster</name>
        <dbReference type="ChEBI" id="CHEBI:49883"/>
    </cofactor>
</comment>
<dbReference type="PANTHER" id="PTHR10537:SF4">
    <property type="entry name" value="DNA PRIMASE LARGE SUBUNIT"/>
    <property type="match status" value="1"/>
</dbReference>
<keyword evidence="7" id="KW-0411">Iron-sulfur</keyword>
<evidence type="ECO:0000313" key="10">
    <source>
        <dbReference type="Proteomes" id="UP000823941"/>
    </source>
</evidence>
<dbReference type="Proteomes" id="UP000823941">
    <property type="component" value="Chromosome 6"/>
</dbReference>
<keyword evidence="3" id="KW-0639">Primosome</keyword>
<evidence type="ECO:0000256" key="7">
    <source>
        <dbReference type="ARBA" id="ARBA00023014"/>
    </source>
</evidence>
<evidence type="ECO:0000256" key="4">
    <source>
        <dbReference type="ARBA" id="ARBA00022705"/>
    </source>
</evidence>
<organism evidence="9 10">
    <name type="scientific">Plutella xylostella</name>
    <name type="common">Diamondback moth</name>
    <name type="synonym">Plutella maculipennis</name>
    <dbReference type="NCBI Taxonomy" id="51655"/>
    <lineage>
        <taxon>Eukaryota</taxon>
        <taxon>Metazoa</taxon>
        <taxon>Ecdysozoa</taxon>
        <taxon>Arthropoda</taxon>
        <taxon>Hexapoda</taxon>
        <taxon>Insecta</taxon>
        <taxon>Pterygota</taxon>
        <taxon>Neoptera</taxon>
        <taxon>Endopterygota</taxon>
        <taxon>Lepidoptera</taxon>
        <taxon>Glossata</taxon>
        <taxon>Ditrysia</taxon>
        <taxon>Yponomeutoidea</taxon>
        <taxon>Plutellidae</taxon>
        <taxon>Plutella</taxon>
    </lineage>
</organism>
<dbReference type="InterPro" id="IPR007238">
    <property type="entry name" value="DNA_primase_lsu_euk/arc"/>
</dbReference>
<keyword evidence="6" id="KW-0408">Iron</keyword>
<protein>
    <recommendedName>
        <fullName evidence="8">DNA primase large subunit C-terminal domain-containing protein</fullName>
    </recommendedName>
</protein>
<reference evidence="9 10" key="1">
    <citation type="submission" date="2021-06" db="EMBL/GenBank/DDBJ databases">
        <title>A haploid diamondback moth (Plutella xylostella L.) genome assembly resolves 31 chromosomes and identifies a diamide resistance mutation.</title>
        <authorList>
            <person name="Ward C.M."/>
            <person name="Perry K.D."/>
            <person name="Baker G."/>
            <person name="Powis K."/>
            <person name="Heckel D.G."/>
            <person name="Baxter S.W."/>
        </authorList>
    </citation>
    <scope>NUCLEOTIDE SEQUENCE [LARGE SCALE GENOMIC DNA]</scope>
    <source>
        <strain evidence="9 10">LV</strain>
        <tissue evidence="9">Single pupa</tissue>
    </source>
</reference>
<proteinExistence type="predicted"/>
<evidence type="ECO:0000259" key="8">
    <source>
        <dbReference type="Pfam" id="PF04104"/>
    </source>
</evidence>
<evidence type="ECO:0000256" key="2">
    <source>
        <dbReference type="ARBA" id="ARBA00022485"/>
    </source>
</evidence>
<evidence type="ECO:0000256" key="1">
    <source>
        <dbReference type="ARBA" id="ARBA00001966"/>
    </source>
</evidence>
<evidence type="ECO:0000256" key="3">
    <source>
        <dbReference type="ARBA" id="ARBA00022515"/>
    </source>
</evidence>
<gene>
    <name evidence="9" type="ORF">JYU34_004305</name>
</gene>
<evidence type="ECO:0000313" key="9">
    <source>
        <dbReference type="EMBL" id="KAG7309803.1"/>
    </source>
</evidence>